<sequence>MPQSLFPAATPEARIRLEQDPALKLISDFDWSANPLGPIPHWPESLRGAVRMMMLASTPMVMLVGEKGILVYNNGYAQFAGNRHPEVFGTPALDAWPEVAEFHRSIIERGLANESWALRDQELVLNRRGQLESCWMDLQYSPLVGENGLSMGTLCIVYETTERMLAEKALARSEERLSLALSGSSLVGTWDWDVTENVVTSDDKFATMFNLDPLHAGLGGSMEDFLAAIHPEDVTRVREEIATVLRDGSTYRCEYRLIGADGSVHWIIASGRPRLGPDGVATRFPGVIVDVTEQRRISDALAESEIRFRTLADTMPQMVWSTLPDGFHDYYNARWYEFTGVPVGSTDGEGWNDMFHPDDRERARTVWRRSLDTGEPYHIEYRLRHHSGNYRWTLGLALPIRDARGEIVRWFGTCTDINETKVFAEERELVAQELSHRIKNIFAVLTSIISLSARSRSDEIKAFSVELRQRIYALGEAHDFIRPHSQVSRPPEHQGSLNSLIDRLMQPYSQDGRSRITFSGEDTLIDDGAATPLALLIHELGTNSAKYGALSLGSGRIDLAGRHDGDRYWLSWKETGGPPIAGEVELAGFGSRLVQLSVEGQMRGRLARIWEVDGLRVEIDLPLDALRRSGRLNG</sequence>
<evidence type="ECO:0000313" key="19">
    <source>
        <dbReference type="EMBL" id="SFC41923.1"/>
    </source>
</evidence>
<keyword evidence="12 19" id="KW-0418">Kinase</keyword>
<dbReference type="InterPro" id="IPR011102">
    <property type="entry name" value="Sig_transdc_His_kinase_HWE"/>
</dbReference>
<dbReference type="CDD" id="cd00130">
    <property type="entry name" value="PAS"/>
    <property type="match status" value="2"/>
</dbReference>
<dbReference type="Pfam" id="PF07536">
    <property type="entry name" value="HWE_HK"/>
    <property type="match status" value="1"/>
</dbReference>
<dbReference type="InterPro" id="IPR035965">
    <property type="entry name" value="PAS-like_dom_sf"/>
</dbReference>
<dbReference type="EMBL" id="FOMB01000005">
    <property type="protein sequence ID" value="SFC41923.1"/>
    <property type="molecule type" value="Genomic_DNA"/>
</dbReference>
<keyword evidence="11" id="KW-0547">Nucleotide-binding</keyword>
<dbReference type="RefSeq" id="WP_052952573.1">
    <property type="nucleotide sequence ID" value="NZ_FOMB01000005.1"/>
</dbReference>
<reference evidence="19 20" key="1">
    <citation type="submission" date="2016-10" db="EMBL/GenBank/DDBJ databases">
        <authorList>
            <person name="de Groot N.N."/>
        </authorList>
    </citation>
    <scope>NUCLEOTIDE SEQUENCE [LARGE SCALE GENOMIC DNA]</scope>
    <source>
        <strain evidence="19 20">CGMCC 1.10210</strain>
    </source>
</reference>
<dbReference type="NCBIfam" id="TIGR00229">
    <property type="entry name" value="sensory_box"/>
    <property type="match status" value="2"/>
</dbReference>
<evidence type="ECO:0000256" key="15">
    <source>
        <dbReference type="ARBA" id="ARBA00023026"/>
    </source>
</evidence>
<feature type="domain" description="PAS" evidence="17">
    <location>
        <begin position="304"/>
        <end position="374"/>
    </location>
</feature>
<keyword evidence="5" id="KW-0597">Phosphoprotein</keyword>
<keyword evidence="6" id="KW-0716">Sensory transduction</keyword>
<dbReference type="STRING" id="728005.SAMN04488059_10519"/>
<evidence type="ECO:0000256" key="16">
    <source>
        <dbReference type="ARBA" id="ARBA00023170"/>
    </source>
</evidence>
<proteinExistence type="predicted"/>
<dbReference type="PROSITE" id="PS50113">
    <property type="entry name" value="PAC"/>
    <property type="match status" value="2"/>
</dbReference>
<protein>
    <recommendedName>
        <fullName evidence="3">Blue-light-activated histidine kinase</fullName>
        <ecNumber evidence="2">2.7.13.3</ecNumber>
    </recommendedName>
</protein>
<dbReference type="Pfam" id="PF08447">
    <property type="entry name" value="PAS_3"/>
    <property type="match status" value="2"/>
</dbReference>
<organism evidence="19 20">
    <name type="scientific">Devosia psychrophila</name>
    <dbReference type="NCBI Taxonomy" id="728005"/>
    <lineage>
        <taxon>Bacteria</taxon>
        <taxon>Pseudomonadati</taxon>
        <taxon>Pseudomonadota</taxon>
        <taxon>Alphaproteobacteria</taxon>
        <taxon>Hyphomicrobiales</taxon>
        <taxon>Devosiaceae</taxon>
        <taxon>Devosia</taxon>
    </lineage>
</organism>
<evidence type="ECO:0000256" key="12">
    <source>
        <dbReference type="ARBA" id="ARBA00022777"/>
    </source>
</evidence>
<dbReference type="EC" id="2.7.13.3" evidence="2"/>
<keyword evidence="9" id="KW-0808">Transferase</keyword>
<evidence type="ECO:0000256" key="5">
    <source>
        <dbReference type="ARBA" id="ARBA00022553"/>
    </source>
</evidence>
<evidence type="ECO:0000256" key="13">
    <source>
        <dbReference type="ARBA" id="ARBA00022840"/>
    </source>
</evidence>
<evidence type="ECO:0000256" key="10">
    <source>
        <dbReference type="ARBA" id="ARBA00022737"/>
    </source>
</evidence>
<keyword evidence="7" id="KW-0285">Flavoprotein</keyword>
<evidence type="ECO:0000256" key="4">
    <source>
        <dbReference type="ARBA" id="ARBA00022543"/>
    </source>
</evidence>
<dbReference type="PANTHER" id="PTHR41523:SF8">
    <property type="entry name" value="ETHYLENE RESPONSE SENSOR PROTEIN"/>
    <property type="match status" value="1"/>
</dbReference>
<dbReference type="InterPro" id="IPR000014">
    <property type="entry name" value="PAS"/>
</dbReference>
<keyword evidence="15" id="KW-0843">Virulence</keyword>
<name>A0A1I1J7K3_9HYPH</name>
<dbReference type="AlphaFoldDB" id="A0A1I1J7K3"/>
<keyword evidence="10" id="KW-0677">Repeat</keyword>
<dbReference type="InterPro" id="IPR036890">
    <property type="entry name" value="HATPase_C_sf"/>
</dbReference>
<dbReference type="InterPro" id="IPR001610">
    <property type="entry name" value="PAC"/>
</dbReference>
<keyword evidence="14" id="KW-0157">Chromophore</keyword>
<dbReference type="OrthoDB" id="341208at2"/>
<comment type="catalytic activity">
    <reaction evidence="1">
        <text>ATP + protein L-histidine = ADP + protein N-phospho-L-histidine.</text>
        <dbReference type="EC" id="2.7.13.3"/>
    </reaction>
</comment>
<dbReference type="SMART" id="SM00091">
    <property type="entry name" value="PAS"/>
    <property type="match status" value="2"/>
</dbReference>
<evidence type="ECO:0000256" key="9">
    <source>
        <dbReference type="ARBA" id="ARBA00022679"/>
    </source>
</evidence>
<evidence type="ECO:0000256" key="2">
    <source>
        <dbReference type="ARBA" id="ARBA00012438"/>
    </source>
</evidence>
<evidence type="ECO:0000256" key="8">
    <source>
        <dbReference type="ARBA" id="ARBA00022643"/>
    </source>
</evidence>
<dbReference type="FunFam" id="3.30.450.20:FF:000099">
    <property type="entry name" value="Sensory box sensor histidine kinase"/>
    <property type="match status" value="1"/>
</dbReference>
<evidence type="ECO:0000256" key="14">
    <source>
        <dbReference type="ARBA" id="ARBA00022991"/>
    </source>
</evidence>
<dbReference type="GO" id="GO:0009881">
    <property type="term" value="F:photoreceptor activity"/>
    <property type="evidence" value="ECO:0007669"/>
    <property type="project" value="UniProtKB-KW"/>
</dbReference>
<feature type="domain" description="PAC" evidence="18">
    <location>
        <begin position="251"/>
        <end position="303"/>
    </location>
</feature>
<dbReference type="PROSITE" id="PS50112">
    <property type="entry name" value="PAS"/>
    <property type="match status" value="1"/>
</dbReference>
<evidence type="ECO:0000256" key="3">
    <source>
        <dbReference type="ARBA" id="ARBA00021740"/>
    </source>
</evidence>
<dbReference type="InterPro" id="IPR000700">
    <property type="entry name" value="PAS-assoc_C"/>
</dbReference>
<evidence type="ECO:0000256" key="11">
    <source>
        <dbReference type="ARBA" id="ARBA00022741"/>
    </source>
</evidence>
<dbReference type="SUPFAM" id="SSF55785">
    <property type="entry name" value="PYP-like sensor domain (PAS domain)"/>
    <property type="match status" value="3"/>
</dbReference>
<dbReference type="SMART" id="SM00911">
    <property type="entry name" value="HWE_HK"/>
    <property type="match status" value="1"/>
</dbReference>
<dbReference type="Gene3D" id="3.30.450.20">
    <property type="entry name" value="PAS domain"/>
    <property type="match status" value="3"/>
</dbReference>
<evidence type="ECO:0000259" key="17">
    <source>
        <dbReference type="PROSITE" id="PS50112"/>
    </source>
</evidence>
<evidence type="ECO:0000256" key="1">
    <source>
        <dbReference type="ARBA" id="ARBA00000085"/>
    </source>
</evidence>
<evidence type="ECO:0000256" key="6">
    <source>
        <dbReference type="ARBA" id="ARBA00022606"/>
    </source>
</evidence>
<keyword evidence="16" id="KW-0675">Receptor</keyword>
<evidence type="ECO:0000259" key="18">
    <source>
        <dbReference type="PROSITE" id="PS50113"/>
    </source>
</evidence>
<dbReference type="SMART" id="SM00086">
    <property type="entry name" value="PAC"/>
    <property type="match status" value="3"/>
</dbReference>
<keyword evidence="13" id="KW-0067">ATP-binding</keyword>
<feature type="domain" description="PAC" evidence="18">
    <location>
        <begin position="377"/>
        <end position="429"/>
    </location>
</feature>
<dbReference type="Proteomes" id="UP000182258">
    <property type="component" value="Unassembled WGS sequence"/>
</dbReference>
<dbReference type="PANTHER" id="PTHR41523">
    <property type="entry name" value="TWO-COMPONENT SYSTEM SENSOR PROTEIN"/>
    <property type="match status" value="1"/>
</dbReference>
<dbReference type="GO" id="GO:0004673">
    <property type="term" value="F:protein histidine kinase activity"/>
    <property type="evidence" value="ECO:0007669"/>
    <property type="project" value="UniProtKB-EC"/>
</dbReference>
<dbReference type="InterPro" id="IPR013655">
    <property type="entry name" value="PAS_fold_3"/>
</dbReference>
<dbReference type="Gene3D" id="2.10.70.100">
    <property type="match status" value="1"/>
</dbReference>
<dbReference type="GO" id="GO:0005524">
    <property type="term" value="F:ATP binding"/>
    <property type="evidence" value="ECO:0007669"/>
    <property type="project" value="UniProtKB-KW"/>
</dbReference>
<keyword evidence="4" id="KW-0600">Photoreceptor protein</keyword>
<evidence type="ECO:0000313" key="20">
    <source>
        <dbReference type="Proteomes" id="UP000182258"/>
    </source>
</evidence>
<keyword evidence="8" id="KW-0288">FMN</keyword>
<evidence type="ECO:0000256" key="7">
    <source>
        <dbReference type="ARBA" id="ARBA00022630"/>
    </source>
</evidence>
<gene>
    <name evidence="19" type="ORF">SAMN04488059_10519</name>
</gene>
<accession>A0A1I1J7K3</accession>
<dbReference type="Gene3D" id="3.30.565.10">
    <property type="entry name" value="Histidine kinase-like ATPase, C-terminal domain"/>
    <property type="match status" value="1"/>
</dbReference>